<keyword evidence="2" id="KW-0722">Serine protease inhibitor</keyword>
<dbReference type="PROSITE" id="PS50279">
    <property type="entry name" value="BPTI_KUNITZ_2"/>
    <property type="match status" value="1"/>
</dbReference>
<dbReference type="InterPro" id="IPR036880">
    <property type="entry name" value="Kunitz_BPTI_sf"/>
</dbReference>
<evidence type="ECO:0000313" key="5">
    <source>
        <dbReference type="EMBL" id="CAL4139970.1"/>
    </source>
</evidence>
<feature type="domain" description="BPTI/Kunitz inhibitor" evidence="4">
    <location>
        <begin position="54"/>
        <end position="104"/>
    </location>
</feature>
<dbReference type="Pfam" id="PF00014">
    <property type="entry name" value="Kunitz_BPTI"/>
    <property type="match status" value="1"/>
</dbReference>
<dbReference type="Proteomes" id="UP001497623">
    <property type="component" value="Unassembled WGS sequence"/>
</dbReference>
<dbReference type="SMART" id="SM00131">
    <property type="entry name" value="KU"/>
    <property type="match status" value="1"/>
</dbReference>
<dbReference type="InterPro" id="IPR020901">
    <property type="entry name" value="Prtase_inh_Kunz-CS"/>
</dbReference>
<keyword evidence="3" id="KW-1015">Disulfide bond</keyword>
<gene>
    <name evidence="5" type="ORF">MNOR_LOCUS28544</name>
</gene>
<dbReference type="FunFam" id="4.10.410.10:FF:000021">
    <property type="entry name" value="Serine protease inhibitor, putative"/>
    <property type="match status" value="1"/>
</dbReference>
<dbReference type="GO" id="GO:0005615">
    <property type="term" value="C:extracellular space"/>
    <property type="evidence" value="ECO:0007669"/>
    <property type="project" value="TreeGrafter"/>
</dbReference>
<feature type="non-terminal residue" evidence="5">
    <location>
        <position position="1"/>
    </location>
</feature>
<dbReference type="PANTHER" id="PTHR10083:SF374">
    <property type="entry name" value="BPTI_KUNITZ INHIBITOR DOMAIN-CONTAINING PROTEIN"/>
    <property type="match status" value="1"/>
</dbReference>
<evidence type="ECO:0000256" key="1">
    <source>
        <dbReference type="ARBA" id="ARBA00022690"/>
    </source>
</evidence>
<evidence type="ECO:0000256" key="2">
    <source>
        <dbReference type="ARBA" id="ARBA00022900"/>
    </source>
</evidence>
<dbReference type="AlphaFoldDB" id="A0AAV2RVF2"/>
<sequence>DCFDIGVDCDIIKAYGLCVLYKGSVCKRTCDGCGSTVPTVSTSVGPTTTTTDICRLPMVIGDCKAAMPRFHFNYKSGNCRKFTYGGCTGNANNFRTRQECRDMCKNSDFI</sequence>
<comment type="caution">
    <text evidence="5">The sequence shown here is derived from an EMBL/GenBank/DDBJ whole genome shotgun (WGS) entry which is preliminary data.</text>
</comment>
<evidence type="ECO:0000313" key="6">
    <source>
        <dbReference type="Proteomes" id="UP001497623"/>
    </source>
</evidence>
<protein>
    <recommendedName>
        <fullName evidence="4">BPTI/Kunitz inhibitor domain-containing protein</fullName>
    </recommendedName>
</protein>
<dbReference type="GO" id="GO:0004867">
    <property type="term" value="F:serine-type endopeptidase inhibitor activity"/>
    <property type="evidence" value="ECO:0007669"/>
    <property type="project" value="UniProtKB-KW"/>
</dbReference>
<dbReference type="PRINTS" id="PR00759">
    <property type="entry name" value="BASICPTASE"/>
</dbReference>
<dbReference type="CDD" id="cd00109">
    <property type="entry name" value="Kunitz-type"/>
    <property type="match status" value="1"/>
</dbReference>
<keyword evidence="6" id="KW-1185">Reference proteome</keyword>
<dbReference type="InterPro" id="IPR002223">
    <property type="entry name" value="Kunitz_BPTI"/>
</dbReference>
<dbReference type="EMBL" id="CAXKWB010031663">
    <property type="protein sequence ID" value="CAL4139970.1"/>
    <property type="molecule type" value="Genomic_DNA"/>
</dbReference>
<evidence type="ECO:0000259" key="4">
    <source>
        <dbReference type="PROSITE" id="PS50279"/>
    </source>
</evidence>
<reference evidence="5 6" key="1">
    <citation type="submission" date="2024-05" db="EMBL/GenBank/DDBJ databases">
        <authorList>
            <person name="Wallberg A."/>
        </authorList>
    </citation>
    <scope>NUCLEOTIDE SEQUENCE [LARGE SCALE GENOMIC DNA]</scope>
</reference>
<dbReference type="SUPFAM" id="SSF57362">
    <property type="entry name" value="BPTI-like"/>
    <property type="match status" value="1"/>
</dbReference>
<dbReference type="PANTHER" id="PTHR10083">
    <property type="entry name" value="KUNITZ-TYPE PROTEASE INHIBITOR-RELATED"/>
    <property type="match status" value="1"/>
</dbReference>
<evidence type="ECO:0000256" key="3">
    <source>
        <dbReference type="ARBA" id="ARBA00023157"/>
    </source>
</evidence>
<proteinExistence type="predicted"/>
<dbReference type="Gene3D" id="4.10.410.10">
    <property type="entry name" value="Pancreatic trypsin inhibitor Kunitz domain"/>
    <property type="match status" value="1"/>
</dbReference>
<dbReference type="InterPro" id="IPR050098">
    <property type="entry name" value="TFPI/VKTCI-like"/>
</dbReference>
<keyword evidence="1" id="KW-0646">Protease inhibitor</keyword>
<organism evidence="5 6">
    <name type="scientific">Meganyctiphanes norvegica</name>
    <name type="common">Northern krill</name>
    <name type="synonym">Thysanopoda norvegica</name>
    <dbReference type="NCBI Taxonomy" id="48144"/>
    <lineage>
        <taxon>Eukaryota</taxon>
        <taxon>Metazoa</taxon>
        <taxon>Ecdysozoa</taxon>
        <taxon>Arthropoda</taxon>
        <taxon>Crustacea</taxon>
        <taxon>Multicrustacea</taxon>
        <taxon>Malacostraca</taxon>
        <taxon>Eumalacostraca</taxon>
        <taxon>Eucarida</taxon>
        <taxon>Euphausiacea</taxon>
        <taxon>Euphausiidae</taxon>
        <taxon>Meganyctiphanes</taxon>
    </lineage>
</organism>
<name>A0AAV2RVF2_MEGNR</name>
<dbReference type="PROSITE" id="PS00280">
    <property type="entry name" value="BPTI_KUNITZ_1"/>
    <property type="match status" value="1"/>
</dbReference>
<accession>A0AAV2RVF2</accession>